<dbReference type="Pfam" id="PF05717">
    <property type="entry name" value="TnpB_IS66"/>
    <property type="match status" value="1"/>
</dbReference>
<comment type="caution">
    <text evidence="1">The sequence shown here is derived from an EMBL/GenBank/DDBJ whole genome shotgun (WGS) entry which is preliminary data.</text>
</comment>
<organism evidence="1 2">
    <name type="scientific">Thorsellia kenyensis</name>
    <dbReference type="NCBI Taxonomy" id="1549888"/>
    <lineage>
        <taxon>Bacteria</taxon>
        <taxon>Pseudomonadati</taxon>
        <taxon>Pseudomonadota</taxon>
        <taxon>Gammaproteobacteria</taxon>
        <taxon>Enterobacterales</taxon>
        <taxon>Thorselliaceae</taxon>
        <taxon>Thorsellia</taxon>
    </lineage>
</organism>
<dbReference type="PANTHER" id="PTHR36455:SF1">
    <property type="entry name" value="BLR8292 PROTEIN"/>
    <property type="match status" value="1"/>
</dbReference>
<name>A0ABV6CC98_9GAMM</name>
<sequence>MFNSEHIFFVTTPFDMRVGLNRLTSHVQMHYPEHWHEGALFIFSNRQRTMLKLITIDTHVILLWQRKLHGRNFPKIKTDQVELILTPEQLSWLYKGVNFQDTEGVNLKDYVVY</sequence>
<evidence type="ECO:0000313" key="1">
    <source>
        <dbReference type="EMBL" id="MFC0179186.1"/>
    </source>
</evidence>
<protein>
    <submittedName>
        <fullName evidence="1">IS66 family insertion sequence element accessory protein TnpB</fullName>
    </submittedName>
</protein>
<keyword evidence="2" id="KW-1185">Reference proteome</keyword>
<dbReference type="PANTHER" id="PTHR36455">
    <property type="match status" value="1"/>
</dbReference>
<dbReference type="Proteomes" id="UP001589758">
    <property type="component" value="Unassembled WGS sequence"/>
</dbReference>
<gene>
    <name evidence="1" type="primary">tnpB</name>
    <name evidence="1" type="ORF">ACFFIT_03575</name>
</gene>
<dbReference type="EMBL" id="JBHLXE010000036">
    <property type="protein sequence ID" value="MFC0179186.1"/>
    <property type="molecule type" value="Genomic_DNA"/>
</dbReference>
<dbReference type="NCBIfam" id="NF033819">
    <property type="entry name" value="IS66_TnpB"/>
    <property type="match status" value="1"/>
</dbReference>
<evidence type="ECO:0000313" key="2">
    <source>
        <dbReference type="Proteomes" id="UP001589758"/>
    </source>
</evidence>
<dbReference type="RefSeq" id="WP_385876282.1">
    <property type="nucleotide sequence ID" value="NZ_JBHLXE010000036.1"/>
</dbReference>
<accession>A0ABV6CC98</accession>
<dbReference type="InterPro" id="IPR008878">
    <property type="entry name" value="Transposase_IS66_Orf2"/>
</dbReference>
<proteinExistence type="predicted"/>
<reference evidence="1 2" key="1">
    <citation type="submission" date="2024-09" db="EMBL/GenBank/DDBJ databases">
        <authorList>
            <person name="Sun Q."/>
            <person name="Mori K."/>
        </authorList>
    </citation>
    <scope>NUCLEOTIDE SEQUENCE [LARGE SCALE GENOMIC DNA]</scope>
    <source>
        <strain evidence="1 2">CCM 8545</strain>
    </source>
</reference>